<evidence type="ECO:0000256" key="1">
    <source>
        <dbReference type="SAM" id="SignalP"/>
    </source>
</evidence>
<keyword evidence="3" id="KW-1185">Reference proteome</keyword>
<dbReference type="RefSeq" id="WP_160874331.1">
    <property type="nucleotide sequence ID" value="NZ_WUEK01000001.1"/>
</dbReference>
<feature type="signal peptide" evidence="1">
    <location>
        <begin position="1"/>
        <end position="31"/>
    </location>
</feature>
<evidence type="ECO:0000313" key="3">
    <source>
        <dbReference type="Proteomes" id="UP000473325"/>
    </source>
</evidence>
<dbReference type="Proteomes" id="UP000473325">
    <property type="component" value="Unassembled WGS sequence"/>
</dbReference>
<dbReference type="SUPFAM" id="SSF48239">
    <property type="entry name" value="Terpenoid cyclases/Protein prenyltransferases"/>
    <property type="match status" value="1"/>
</dbReference>
<keyword evidence="1" id="KW-0732">Signal</keyword>
<dbReference type="Gene3D" id="1.50.10.20">
    <property type="match status" value="1"/>
</dbReference>
<comment type="caution">
    <text evidence="2">The sequence shown here is derived from an EMBL/GenBank/DDBJ whole genome shotgun (WGS) entry which is preliminary data.</text>
</comment>
<sequence length="509" mass="52099">MRTTTRRVAALVAAPALALGLVSGFGPAAQAAPGPSSTSAASWLTTQLSNGLFRPGGTVNYSVSIDIALGQLEGGNPAVATQIRDAIAPSVNDYIQNGATQYGVRTAQVLDLVQATGGNGTAFGGVNLVSRLESLTAADGKLTDSNGGSYSAYGQALGVDALTAAKSPEAAQATAFLLGQQCPAGFFIPFEGTACGDESAPDTDATAQAVLGLQGRLAEPNVKAAVDRAIAWLKARQAADGSFIGSSFVPSANTNSTGLAAAALGASCEVGAADRAGTFLRSLQVPAGTTGPLATAVGAVAYDQATLTDGRTNGIDPADVYSWRLPTAQAALGLPWDKTAKSELRLRGPKGGYVKAGATSTFRIKGAPDGERVCVTTPTGTQAVTVTGGKVEVTVKTRRKATEAYTVSATTGPGEVAKTVTPLPRTRLKAAFAKRVERGDRVVVKVRKLASKERARIVVDGKVVAKGKANAKGVFVARFRARYGLGQHKLVAQGAYGNRKAVYRFTVTR</sequence>
<gene>
    <name evidence="2" type="ORF">GRQ65_01215</name>
</gene>
<proteinExistence type="predicted"/>
<reference evidence="2 3" key="1">
    <citation type="submission" date="2019-12" db="EMBL/GenBank/DDBJ databases">
        <authorList>
            <person name="Kun Z."/>
        </authorList>
    </citation>
    <scope>NUCLEOTIDE SEQUENCE [LARGE SCALE GENOMIC DNA]</scope>
    <source>
        <strain evidence="2 3">YIM 123512</strain>
    </source>
</reference>
<feature type="chain" id="PRO_5026897408" description="Terpene cyclase/mutase family protein" evidence="1">
    <location>
        <begin position="32"/>
        <end position="509"/>
    </location>
</feature>
<evidence type="ECO:0000313" key="2">
    <source>
        <dbReference type="EMBL" id="MXG88166.1"/>
    </source>
</evidence>
<name>A0A6L7ERF0_9ACTN</name>
<accession>A0A6L7ERF0</accession>
<dbReference type="EMBL" id="WUEK01000001">
    <property type="protein sequence ID" value="MXG88166.1"/>
    <property type="molecule type" value="Genomic_DNA"/>
</dbReference>
<protein>
    <recommendedName>
        <fullName evidence="4">Terpene cyclase/mutase family protein</fullName>
    </recommendedName>
</protein>
<organism evidence="2 3">
    <name type="scientific">Nocardioides flavescens</name>
    <dbReference type="NCBI Taxonomy" id="2691959"/>
    <lineage>
        <taxon>Bacteria</taxon>
        <taxon>Bacillati</taxon>
        <taxon>Actinomycetota</taxon>
        <taxon>Actinomycetes</taxon>
        <taxon>Propionibacteriales</taxon>
        <taxon>Nocardioidaceae</taxon>
        <taxon>Nocardioides</taxon>
    </lineage>
</organism>
<evidence type="ECO:0008006" key="4">
    <source>
        <dbReference type="Google" id="ProtNLM"/>
    </source>
</evidence>
<dbReference type="InterPro" id="IPR008930">
    <property type="entry name" value="Terpenoid_cyclase/PrenylTrfase"/>
</dbReference>
<dbReference type="AlphaFoldDB" id="A0A6L7ERF0"/>